<proteinExistence type="predicted"/>
<accession>A0A4Y2WSG3</accession>
<dbReference type="EMBL" id="BGPR01063636">
    <property type="protein sequence ID" value="GBO38812.1"/>
    <property type="molecule type" value="Genomic_DNA"/>
</dbReference>
<comment type="caution">
    <text evidence="1">The sequence shown here is derived from an EMBL/GenBank/DDBJ whole genome shotgun (WGS) entry which is preliminary data.</text>
</comment>
<reference evidence="1 3" key="1">
    <citation type="journal article" date="2019" name="Sci. Rep.">
        <title>Orb-weaving spider Araneus ventricosus genome elucidates the spidroin gene catalogue.</title>
        <authorList>
            <person name="Kono N."/>
            <person name="Nakamura H."/>
            <person name="Ohtoshi R."/>
            <person name="Moran D.A.P."/>
            <person name="Shinohara A."/>
            <person name="Yoshida Y."/>
            <person name="Fujiwara M."/>
            <person name="Mori M."/>
            <person name="Tomita M."/>
            <person name="Arakawa K."/>
        </authorList>
    </citation>
    <scope>NUCLEOTIDE SEQUENCE [LARGE SCALE GENOMIC DNA]</scope>
</reference>
<organism evidence="1 3">
    <name type="scientific">Araneus ventricosus</name>
    <name type="common">Orbweaver spider</name>
    <name type="synonym">Epeira ventricosa</name>
    <dbReference type="NCBI Taxonomy" id="182803"/>
    <lineage>
        <taxon>Eukaryota</taxon>
        <taxon>Metazoa</taxon>
        <taxon>Ecdysozoa</taxon>
        <taxon>Arthropoda</taxon>
        <taxon>Chelicerata</taxon>
        <taxon>Arachnida</taxon>
        <taxon>Araneae</taxon>
        <taxon>Araneomorphae</taxon>
        <taxon>Entelegynae</taxon>
        <taxon>Araneoidea</taxon>
        <taxon>Araneidae</taxon>
        <taxon>Araneus</taxon>
    </lineage>
</organism>
<dbReference type="Proteomes" id="UP000499080">
    <property type="component" value="Unassembled WGS sequence"/>
</dbReference>
<evidence type="ECO:0000313" key="1">
    <source>
        <dbReference type="EMBL" id="GBO38807.1"/>
    </source>
</evidence>
<name>A0A4Y2WSG3_ARAVE</name>
<protein>
    <submittedName>
        <fullName evidence="1">Uncharacterized protein</fullName>
    </submittedName>
</protein>
<evidence type="ECO:0000313" key="2">
    <source>
        <dbReference type="EMBL" id="GBO38812.1"/>
    </source>
</evidence>
<dbReference type="AlphaFoldDB" id="A0A4Y2WSG3"/>
<dbReference type="EMBL" id="BGPR01063633">
    <property type="protein sequence ID" value="GBO38807.1"/>
    <property type="molecule type" value="Genomic_DNA"/>
</dbReference>
<gene>
    <name evidence="1" type="ORF">AVEN_113101_1</name>
    <name evidence="2" type="ORF">AVEN_223056_1</name>
</gene>
<sequence>MSFSTFLENSRRRSRSIHKSVTALLHRNGSRQARTVASDINRHRSMLQNTPHRIHLRVSLAKNTTAYFMGPLWPYGKVRLRVRRAPGSKPDSTEDSQLMRACCTLSHTYWVKHSPSGVVQKIREEELLKCRPRHLTAVQNFEVRPK</sequence>
<evidence type="ECO:0000313" key="3">
    <source>
        <dbReference type="Proteomes" id="UP000499080"/>
    </source>
</evidence>
<keyword evidence="3" id="KW-1185">Reference proteome</keyword>